<name>A0A078KX86_9GAMM</name>
<feature type="domain" description="N-acetyltransferase" evidence="3">
    <location>
        <begin position="175"/>
        <end position="328"/>
    </location>
</feature>
<dbReference type="GO" id="GO:0016747">
    <property type="term" value="F:acyltransferase activity, transferring groups other than amino-acyl groups"/>
    <property type="evidence" value="ECO:0007669"/>
    <property type="project" value="InterPro"/>
</dbReference>
<dbReference type="eggNOG" id="COG5628">
    <property type="taxonomic scope" value="Bacteria"/>
</dbReference>
<dbReference type="Proteomes" id="UP000044071">
    <property type="component" value="Unassembled WGS sequence"/>
</dbReference>
<keyword evidence="5" id="KW-1185">Reference proteome</keyword>
<dbReference type="PANTHER" id="PTHR43420">
    <property type="entry name" value="ACETYLTRANSFERASE"/>
    <property type="match status" value="1"/>
</dbReference>
<dbReference type="OrthoDB" id="8479334at2"/>
<evidence type="ECO:0000313" key="4">
    <source>
        <dbReference type="EMBL" id="CDZ79010.1"/>
    </source>
</evidence>
<accession>A0A078KX86</accession>
<evidence type="ECO:0000256" key="1">
    <source>
        <dbReference type="ARBA" id="ARBA00022679"/>
    </source>
</evidence>
<dbReference type="Gene3D" id="3.40.630.30">
    <property type="match status" value="2"/>
</dbReference>
<keyword evidence="1 4" id="KW-0808">Transferase</keyword>
<dbReference type="AlphaFoldDB" id="A0A078KX86"/>
<evidence type="ECO:0000256" key="2">
    <source>
        <dbReference type="ARBA" id="ARBA00023315"/>
    </source>
</evidence>
<dbReference type="eggNOG" id="COG0456">
    <property type="taxonomic scope" value="Bacteria"/>
</dbReference>
<dbReference type="PROSITE" id="PS51186">
    <property type="entry name" value="GNAT"/>
    <property type="match status" value="2"/>
</dbReference>
<gene>
    <name evidence="4" type="ORF">BN59_03325</name>
</gene>
<evidence type="ECO:0000259" key="3">
    <source>
        <dbReference type="PROSITE" id="PS51186"/>
    </source>
</evidence>
<dbReference type="Pfam" id="PF00583">
    <property type="entry name" value="Acetyltransf_1"/>
    <property type="match status" value="2"/>
</dbReference>
<dbReference type="InterPro" id="IPR016181">
    <property type="entry name" value="Acyl_CoA_acyltransferase"/>
</dbReference>
<dbReference type="PANTHER" id="PTHR43420:SF52">
    <property type="entry name" value="N-ACETYLTRANSFERASE YODP"/>
    <property type="match status" value="1"/>
</dbReference>
<proteinExistence type="predicted"/>
<dbReference type="InterPro" id="IPR050680">
    <property type="entry name" value="YpeA/RimI_acetyltransf"/>
</dbReference>
<keyword evidence="2" id="KW-0012">Acyltransferase</keyword>
<dbReference type="RefSeq" id="WP_044012171.1">
    <property type="nucleotide sequence ID" value="NZ_CCVW01000004.1"/>
</dbReference>
<dbReference type="SUPFAM" id="SSF55729">
    <property type="entry name" value="Acyl-CoA N-acyltransferases (Nat)"/>
    <property type="match status" value="2"/>
</dbReference>
<organism evidence="4 5">
    <name type="scientific">Legionella massiliensis</name>
    <dbReference type="NCBI Taxonomy" id="1034943"/>
    <lineage>
        <taxon>Bacteria</taxon>
        <taxon>Pseudomonadati</taxon>
        <taxon>Pseudomonadota</taxon>
        <taxon>Gammaproteobacteria</taxon>
        <taxon>Legionellales</taxon>
        <taxon>Legionellaceae</taxon>
        <taxon>Legionella</taxon>
    </lineage>
</organism>
<dbReference type="CDD" id="cd04301">
    <property type="entry name" value="NAT_SF"/>
    <property type="match status" value="2"/>
</dbReference>
<reference evidence="4 5" key="1">
    <citation type="submission" date="2014-06" db="EMBL/GenBank/DDBJ databases">
        <authorList>
            <person name="Urmite Genomes Urmite Genomes"/>
        </authorList>
    </citation>
    <scope>NUCLEOTIDE SEQUENCE [LARGE SCALE GENOMIC DNA]</scope>
</reference>
<dbReference type="InterPro" id="IPR000182">
    <property type="entry name" value="GNAT_dom"/>
</dbReference>
<evidence type="ECO:0000313" key="5">
    <source>
        <dbReference type="Proteomes" id="UP000044071"/>
    </source>
</evidence>
<sequence length="336" mass="39136">MNTNSQLKPKLVAASISDYPAIQSMWLFYIYDLGRQYNFDRNWKYLSNLSFVSDNLMPYFSDKNRKAFLIKIDEEMAGFVFLNKASIFTDNTWNIAEFFVLAKFQGKGIGAEIAKQVWEQFPGPWEVSVIPNNKTALAFWRKIIARFNDGNYTETIKEIDYDKEHSLRNIFCFNTEIQQGQRQSRDENYKIAFIDELSEEIEKKMRRDLVAYESNHGVDVNYKPFSLVLSNEKDGVFAVLNAYTAFAEVYIDDLWVDKAHRGKGYGKKLIQALEQHFEGKGFNNINLVTSAFQAPDFYKKCGFTAEFIRENKKNPQLNKTFFVKYFANEVQNQGLS</sequence>
<dbReference type="STRING" id="1034943.BN59_03325"/>
<feature type="domain" description="N-acetyltransferase" evidence="3">
    <location>
        <begin position="17"/>
        <end position="162"/>
    </location>
</feature>
<protein>
    <submittedName>
        <fullName evidence="4">Putative acetyltransferase</fullName>
    </submittedName>
</protein>
<dbReference type="EMBL" id="CCSB01000004">
    <property type="protein sequence ID" value="CDZ79010.1"/>
    <property type="molecule type" value="Genomic_DNA"/>
</dbReference>